<keyword evidence="4 10" id="KW-0349">Heme</keyword>
<evidence type="ECO:0000256" key="1">
    <source>
        <dbReference type="ARBA" id="ARBA00001971"/>
    </source>
</evidence>
<accession>A0ABM3AS39</accession>
<dbReference type="InterPro" id="IPR001128">
    <property type="entry name" value="Cyt_P450"/>
</dbReference>
<keyword evidence="7 10" id="KW-0408">Iron</keyword>
<organism evidence="12 13">
    <name type="scientific">Gossypium hirsutum</name>
    <name type="common">Upland cotton</name>
    <name type="synonym">Gossypium mexicanum</name>
    <dbReference type="NCBI Taxonomy" id="3635"/>
    <lineage>
        <taxon>Eukaryota</taxon>
        <taxon>Viridiplantae</taxon>
        <taxon>Streptophyta</taxon>
        <taxon>Embryophyta</taxon>
        <taxon>Tracheophyta</taxon>
        <taxon>Spermatophyta</taxon>
        <taxon>Magnoliopsida</taxon>
        <taxon>eudicotyledons</taxon>
        <taxon>Gunneridae</taxon>
        <taxon>Pentapetalae</taxon>
        <taxon>rosids</taxon>
        <taxon>malvids</taxon>
        <taxon>Malvales</taxon>
        <taxon>Malvaceae</taxon>
        <taxon>Malvoideae</taxon>
        <taxon>Gossypium</taxon>
    </lineage>
</organism>
<keyword evidence="9 11" id="KW-0472">Membrane</keyword>
<dbReference type="PROSITE" id="PS00086">
    <property type="entry name" value="CYTOCHROME_P450"/>
    <property type="match status" value="1"/>
</dbReference>
<dbReference type="GeneID" id="107892021"/>
<keyword evidence="11" id="KW-0812">Transmembrane</keyword>
<dbReference type="PRINTS" id="PR00385">
    <property type="entry name" value="P450"/>
</dbReference>
<dbReference type="PANTHER" id="PTHR47943">
    <property type="entry name" value="CYTOCHROME P450 93A3-LIKE"/>
    <property type="match status" value="1"/>
</dbReference>
<dbReference type="CDD" id="cd11072">
    <property type="entry name" value="CYP71-like"/>
    <property type="match status" value="1"/>
</dbReference>
<keyword evidence="8 10" id="KW-0503">Monooxygenase</keyword>
<name>A0ABM3AS39_GOSHI</name>
<feature type="transmembrane region" description="Helical" evidence="11">
    <location>
        <begin position="306"/>
        <end position="326"/>
    </location>
</feature>
<evidence type="ECO:0000256" key="7">
    <source>
        <dbReference type="ARBA" id="ARBA00023004"/>
    </source>
</evidence>
<evidence type="ECO:0000256" key="8">
    <source>
        <dbReference type="ARBA" id="ARBA00023033"/>
    </source>
</evidence>
<feature type="transmembrane region" description="Helical" evidence="11">
    <location>
        <begin position="6"/>
        <end position="23"/>
    </location>
</feature>
<evidence type="ECO:0000256" key="5">
    <source>
        <dbReference type="ARBA" id="ARBA00022723"/>
    </source>
</evidence>
<evidence type="ECO:0000313" key="13">
    <source>
        <dbReference type="RefSeq" id="XP_040957657.1"/>
    </source>
</evidence>
<comment type="cofactor">
    <cofactor evidence="1">
        <name>heme</name>
        <dbReference type="ChEBI" id="CHEBI:30413"/>
    </cofactor>
</comment>
<gene>
    <name evidence="13" type="primary">LOC107892021</name>
</gene>
<evidence type="ECO:0000256" key="9">
    <source>
        <dbReference type="ARBA" id="ARBA00023136"/>
    </source>
</evidence>
<sequence>MSPTLALVFALLGTLCSFIYIFRPTKSRSNHNKNGQKLPPGPRALPIIGNLHMLGKLPHQNLHHLAKRYGPIMSLRLGCVPTIVVSSPEAAELFLKTHDLVFASRPGIQAGEYLSYGSTGMAFTPYGSYWRTVRKWCTLHLLSASKVEYFAPVRKTELGSLVESVKESAAARETVNLSEKVGELIEKMMCKIIFGRSNDDRFNLRSLIDQTMHLSGAFNISDFVPYLAPLDLQHLQGLGRRLKRASELVDTVLEKIIDEHMQGTDAEDRKPHRDFVDVMISMLNQPMNPHDKDETYIIKRKNIKAILLDMIAASFETSAVAIMWTFSEILRHPRVMVALQHELETVVGRNRLVEESDLSKLTYLDMVVKEGLRLHPVAPFLVPHESLEDIVINGYFIPKKSRILVNIWSMGRDRNIWSENAEEFFPERFINNNIDLRGHDFRLIPFGSGRRGCPGMHLALINVSLILAQLVHCFNWELPDGMLPDELNMTEIFGLSLPRATHLLAKPTYRLLGLAT</sequence>
<comment type="subcellular location">
    <subcellularLocation>
        <location evidence="2">Membrane</location>
    </subcellularLocation>
</comment>
<dbReference type="Gene3D" id="1.10.630.10">
    <property type="entry name" value="Cytochrome P450"/>
    <property type="match status" value="1"/>
</dbReference>
<keyword evidence="11" id="KW-1133">Transmembrane helix</keyword>
<keyword evidence="6 10" id="KW-0560">Oxidoreductase</keyword>
<dbReference type="InterPro" id="IPR002401">
    <property type="entry name" value="Cyt_P450_E_grp-I"/>
</dbReference>
<evidence type="ECO:0000256" key="10">
    <source>
        <dbReference type="RuleBase" id="RU000461"/>
    </source>
</evidence>
<dbReference type="PRINTS" id="PR00463">
    <property type="entry name" value="EP450I"/>
</dbReference>
<dbReference type="InterPro" id="IPR036396">
    <property type="entry name" value="Cyt_P450_sf"/>
</dbReference>
<dbReference type="InterPro" id="IPR017972">
    <property type="entry name" value="Cyt_P450_CS"/>
</dbReference>
<evidence type="ECO:0000256" key="11">
    <source>
        <dbReference type="SAM" id="Phobius"/>
    </source>
</evidence>
<dbReference type="RefSeq" id="XP_040957657.1">
    <property type="nucleotide sequence ID" value="XM_041101723.1"/>
</dbReference>
<keyword evidence="5 10" id="KW-0479">Metal-binding</keyword>
<reference evidence="13" key="2">
    <citation type="submission" date="2025-08" db="UniProtKB">
        <authorList>
            <consortium name="RefSeq"/>
        </authorList>
    </citation>
    <scope>IDENTIFICATION</scope>
</reference>
<evidence type="ECO:0000256" key="4">
    <source>
        <dbReference type="ARBA" id="ARBA00022617"/>
    </source>
</evidence>
<evidence type="ECO:0000256" key="3">
    <source>
        <dbReference type="ARBA" id="ARBA00010617"/>
    </source>
</evidence>
<reference evidence="12" key="1">
    <citation type="journal article" date="2020" name="Nat. Genet.">
        <title>Genomic diversifications of five Gossypium allopolyploid species and their impact on cotton improvement.</title>
        <authorList>
            <person name="Chen Z.J."/>
            <person name="Sreedasyam A."/>
            <person name="Ando A."/>
            <person name="Song Q."/>
            <person name="De Santiago L.M."/>
            <person name="Hulse-Kemp A.M."/>
            <person name="Ding M."/>
            <person name="Ye W."/>
            <person name="Kirkbride R.C."/>
            <person name="Jenkins J."/>
            <person name="Plott C."/>
            <person name="Lovell J."/>
            <person name="Lin Y.M."/>
            <person name="Vaughn R."/>
            <person name="Liu B."/>
            <person name="Simpson S."/>
            <person name="Scheffler B.E."/>
            <person name="Wen L."/>
            <person name="Saski C.A."/>
            <person name="Grover C.E."/>
            <person name="Hu G."/>
            <person name="Conover J.L."/>
            <person name="Carlson J.W."/>
            <person name="Shu S."/>
            <person name="Boston L.B."/>
            <person name="Williams M."/>
            <person name="Peterson D.G."/>
            <person name="McGee K."/>
            <person name="Jones D.C."/>
            <person name="Wendel J.F."/>
            <person name="Stelly D.M."/>
            <person name="Grimwood J."/>
            <person name="Schmutz J."/>
        </authorList>
    </citation>
    <scope>NUCLEOTIDE SEQUENCE [LARGE SCALE GENOMIC DNA]</scope>
    <source>
        <strain evidence="12">cv. TM-1</strain>
    </source>
</reference>
<evidence type="ECO:0000256" key="2">
    <source>
        <dbReference type="ARBA" id="ARBA00004370"/>
    </source>
</evidence>
<dbReference type="Proteomes" id="UP000818029">
    <property type="component" value="Chromosome D09"/>
</dbReference>
<keyword evidence="12" id="KW-1185">Reference proteome</keyword>
<protein>
    <submittedName>
        <fullName evidence="13">Cytochrome P450 CYP736A12 isoform X1</fullName>
    </submittedName>
</protein>
<evidence type="ECO:0000256" key="6">
    <source>
        <dbReference type="ARBA" id="ARBA00023002"/>
    </source>
</evidence>
<proteinExistence type="inferred from homology"/>
<dbReference type="SUPFAM" id="SSF48264">
    <property type="entry name" value="Cytochrome P450"/>
    <property type="match status" value="1"/>
</dbReference>
<comment type="similarity">
    <text evidence="3 10">Belongs to the cytochrome P450 family.</text>
</comment>
<dbReference type="Pfam" id="PF00067">
    <property type="entry name" value="p450"/>
    <property type="match status" value="1"/>
</dbReference>
<dbReference type="PANTHER" id="PTHR47943:SF9">
    <property type="entry name" value="CYTOCHROME P450"/>
    <property type="match status" value="1"/>
</dbReference>
<evidence type="ECO:0000313" key="12">
    <source>
        <dbReference type="Proteomes" id="UP000818029"/>
    </source>
</evidence>